<evidence type="ECO:0000313" key="2">
    <source>
        <dbReference type="EMBL" id="SPJ29590.1"/>
    </source>
</evidence>
<protein>
    <submittedName>
        <fullName evidence="2">N-acetyl-alpha-D-glucosaminyl L-malate synthase</fullName>
        <ecNumber evidence="2">2.4.1.-</ecNumber>
    </submittedName>
</protein>
<dbReference type="SUPFAM" id="SSF53756">
    <property type="entry name" value="UDP-Glycosyltransferase/glycogen phosphorylase"/>
    <property type="match status" value="1"/>
</dbReference>
<dbReference type="EMBL" id="ONZG01000007">
    <property type="protein sequence ID" value="SPJ29590.1"/>
    <property type="molecule type" value="Genomic_DNA"/>
</dbReference>
<evidence type="ECO:0000259" key="1">
    <source>
        <dbReference type="Pfam" id="PF00534"/>
    </source>
</evidence>
<name>A0A2R8CAX1_9RHOB</name>
<dbReference type="AlphaFoldDB" id="A0A2R8CAX1"/>
<organism evidence="2 3">
    <name type="scientific">Falsiruegeria mediterranea M17</name>
    <dbReference type="NCBI Taxonomy" id="1200281"/>
    <lineage>
        <taxon>Bacteria</taxon>
        <taxon>Pseudomonadati</taxon>
        <taxon>Pseudomonadota</taxon>
        <taxon>Alphaproteobacteria</taxon>
        <taxon>Rhodobacterales</taxon>
        <taxon>Roseobacteraceae</taxon>
        <taxon>Falsiruegeria</taxon>
    </lineage>
</organism>
<reference evidence="3" key="1">
    <citation type="submission" date="2018-03" db="EMBL/GenBank/DDBJ databases">
        <authorList>
            <person name="Rodrigo-Torres L."/>
            <person name="Arahal R. D."/>
            <person name="Lucena T."/>
        </authorList>
    </citation>
    <scope>NUCLEOTIDE SEQUENCE [LARGE SCALE GENOMIC DNA]</scope>
    <source>
        <strain evidence="3">CECT 7615</strain>
    </source>
</reference>
<dbReference type="PANTHER" id="PTHR12526:SF630">
    <property type="entry name" value="GLYCOSYLTRANSFERASE"/>
    <property type="match status" value="1"/>
</dbReference>
<dbReference type="Pfam" id="PF00534">
    <property type="entry name" value="Glycos_transf_1"/>
    <property type="match status" value="1"/>
</dbReference>
<dbReference type="GO" id="GO:0016757">
    <property type="term" value="F:glycosyltransferase activity"/>
    <property type="evidence" value="ECO:0007669"/>
    <property type="project" value="UniProtKB-KW"/>
</dbReference>
<proteinExistence type="predicted"/>
<dbReference type="Proteomes" id="UP000244898">
    <property type="component" value="Unassembled WGS sequence"/>
</dbReference>
<dbReference type="CDD" id="cd03801">
    <property type="entry name" value="GT4_PimA-like"/>
    <property type="match status" value="1"/>
</dbReference>
<keyword evidence="3" id="KW-1185">Reference proteome</keyword>
<dbReference type="RefSeq" id="WP_108789074.1">
    <property type="nucleotide sequence ID" value="NZ_ONZG01000007.1"/>
</dbReference>
<accession>A0A2R8CAX1</accession>
<keyword evidence="2" id="KW-0328">Glycosyltransferase</keyword>
<keyword evidence="2" id="KW-0808">Transferase</keyword>
<dbReference type="Gene3D" id="3.40.50.2000">
    <property type="entry name" value="Glycogen Phosphorylase B"/>
    <property type="match status" value="2"/>
</dbReference>
<feature type="domain" description="Glycosyl transferase family 1" evidence="1">
    <location>
        <begin position="160"/>
        <end position="319"/>
    </location>
</feature>
<dbReference type="EC" id="2.4.1.-" evidence="2"/>
<dbReference type="OrthoDB" id="7527790at2"/>
<evidence type="ECO:0000313" key="3">
    <source>
        <dbReference type="Proteomes" id="UP000244898"/>
    </source>
</evidence>
<gene>
    <name evidence="2" type="primary">bshA_3</name>
    <name evidence="2" type="ORF">TRM7615_03110</name>
</gene>
<sequence>MKILYSYLYSNMGGVCSVIKNRQSFTRMKEASVFACMSQDANGLQDLEDHGIATTIDRDYIKKSIDIANREEVNHFNLIDEAQHIEQVFETIDGRINLELHSSTAKFFDQVNDDRASIVNAIVVPSQWSKSRVLSKLNLRENQKKVHVVPNFVRPFPVAKKIQKDRETKPLLVWVGKLYHGKNWIDALRVFRVIAKEIDAKLVMVNGGVNNANTLDQFFNELQFLRIEDKVSLRMSLDREEIGELLSQTRESGGCMLITSLAESFGLVVCEAMNSGVPVVASDVGALSELVEDGRNGFLFPVGSIEQPVEKVSSILSGKVTFAPDVLRETVREYSDIGNVEKYFDVALGIKMQGATPVFEESRVSSASRVGSNAFVWHR</sequence>
<dbReference type="InterPro" id="IPR001296">
    <property type="entry name" value="Glyco_trans_1"/>
</dbReference>
<dbReference type="PANTHER" id="PTHR12526">
    <property type="entry name" value="GLYCOSYLTRANSFERASE"/>
    <property type="match status" value="1"/>
</dbReference>